<comment type="catalytic activity">
    <reaction evidence="6 9">
        <text>lipid IVA (E. coli) + CMP-3-deoxy-beta-D-manno-octulosonate = alpha-Kdo-(2-&gt;6)-lipid IVA (E. coli) + CMP + H(+)</text>
        <dbReference type="Rhea" id="RHEA:28066"/>
        <dbReference type="ChEBI" id="CHEBI:15378"/>
        <dbReference type="ChEBI" id="CHEBI:58603"/>
        <dbReference type="ChEBI" id="CHEBI:60364"/>
        <dbReference type="ChEBI" id="CHEBI:60377"/>
        <dbReference type="ChEBI" id="CHEBI:85987"/>
        <dbReference type="EC" id="2.4.99.12"/>
    </reaction>
</comment>
<dbReference type="Gene3D" id="3.40.50.2000">
    <property type="entry name" value="Glycogen Phosphorylase B"/>
    <property type="match status" value="1"/>
</dbReference>
<evidence type="ECO:0000256" key="1">
    <source>
        <dbReference type="ARBA" id="ARBA00004713"/>
    </source>
</evidence>
<comment type="caution">
    <text evidence="11">The sequence shown here is derived from an EMBL/GenBank/DDBJ whole genome shotgun (WGS) entry which is preliminary data.</text>
</comment>
<keyword evidence="9" id="KW-0812">Transmembrane</keyword>
<dbReference type="GO" id="GO:0009244">
    <property type="term" value="P:lipopolysaccharide core region biosynthetic process"/>
    <property type="evidence" value="ECO:0007669"/>
    <property type="project" value="UniProtKB-UniRule"/>
</dbReference>
<feature type="site" description="Transition state stabilizer" evidence="8">
    <location>
        <position position="136"/>
    </location>
</feature>
<evidence type="ECO:0000256" key="5">
    <source>
        <dbReference type="ARBA" id="ARBA00031445"/>
    </source>
</evidence>
<feature type="transmembrane region" description="Helical" evidence="9">
    <location>
        <begin position="6"/>
        <end position="25"/>
    </location>
</feature>
<dbReference type="Proteomes" id="UP000237684">
    <property type="component" value="Unassembled WGS sequence"/>
</dbReference>
<keyword evidence="9" id="KW-0448">Lipopolysaccharide biosynthesis</keyword>
<dbReference type="EMBL" id="NIGF01000001">
    <property type="protein sequence ID" value="PQV65382.1"/>
    <property type="molecule type" value="Genomic_DNA"/>
</dbReference>
<gene>
    <name evidence="11" type="ORF">B1R32_101122</name>
</gene>
<evidence type="ECO:0000256" key="2">
    <source>
        <dbReference type="ARBA" id="ARBA00012621"/>
    </source>
</evidence>
<comment type="similarity">
    <text evidence="9">Belongs to the glycosyltransferase group 1 family.</text>
</comment>
<dbReference type="AlphaFoldDB" id="A0A2S8SX51"/>
<dbReference type="EC" id="2.4.99.12" evidence="2 9"/>
<comment type="function">
    <text evidence="9">Involved in lipopolysaccharide (LPS) biosynthesis. Catalyzes the transfer of 3-deoxy-D-manno-octulosonate (Kdo) residue(s) from CMP-Kdo to lipid IV(A), the tetraacyldisaccharide-1,4'-bisphosphate precursor of lipid A.</text>
</comment>
<name>A0A2S8SX51_9BACT</name>
<accession>A0A2S8SX51</accession>
<keyword evidence="9" id="KW-1133">Transmembrane helix</keyword>
<sequence>MKVAQRIALGLYNASLVVSAPALLLKKAIKFGRRGHAHEWDKSRWDAPPLWKKSKKRVVFVALSWGEVGILAALSQRVQSENNGIEIVWSIRDRAAQELAKKQFPAQKIVAMPFDFAVPARNWLQSVAPDILIIVEKFWWPNLIHGAKARGAQVVLVNGRSRGRDKLRYRVLSGFQRWILGAFDLLLFESESQIERLRDVLPRGANAVATGNIKFAFEAPGPPATKNLHFWLDGRAQNQAGKLPLLIAGSTSPVDEKWALDAWEKLRREVPCALLLAPRRTSRADDVEKEIKARGWSVSRRTAPVAGAEILVLDTLGELFYIYQFGVAAYVGGAVEGRGHNILEPLAHGIAVGYGPNRGDFEGAQRAAEELQVGFRLRSSDELADFWRKSLTESTWRKEIAARAAQLLSEQRGALDVTVSALQKMIQNASPGDFRR</sequence>
<keyword evidence="4 9" id="KW-0808">Transferase</keyword>
<feature type="domain" description="3-deoxy-D-manno-octulosonic-acid transferase N-terminal" evidence="10">
    <location>
        <begin position="50"/>
        <end position="216"/>
    </location>
</feature>
<dbReference type="Pfam" id="PF04413">
    <property type="entry name" value="Glycos_transf_N"/>
    <property type="match status" value="1"/>
</dbReference>
<evidence type="ECO:0000259" key="10">
    <source>
        <dbReference type="Pfam" id="PF04413"/>
    </source>
</evidence>
<evidence type="ECO:0000313" key="11">
    <source>
        <dbReference type="EMBL" id="PQV65382.1"/>
    </source>
</evidence>
<comment type="subcellular location">
    <subcellularLocation>
        <location evidence="9">Cell membrane</location>
    </subcellularLocation>
</comment>
<dbReference type="InterPro" id="IPR007507">
    <property type="entry name" value="Glycos_transf_N"/>
</dbReference>
<protein>
    <recommendedName>
        <fullName evidence="3 9">3-deoxy-D-manno-octulosonic acid transferase</fullName>
        <shortName evidence="9">Kdo transferase</shortName>
        <ecNumber evidence="2 9">2.4.99.12</ecNumber>
    </recommendedName>
    <alternativeName>
        <fullName evidence="5 9">Lipid IV(A) 3-deoxy-D-manno-octulosonic acid transferase</fullName>
    </alternativeName>
</protein>
<dbReference type="RefSeq" id="WP_157947465.1">
    <property type="nucleotide sequence ID" value="NZ_NIGF01000001.1"/>
</dbReference>
<evidence type="ECO:0000256" key="6">
    <source>
        <dbReference type="ARBA" id="ARBA00049183"/>
    </source>
</evidence>
<reference evidence="11 12" key="1">
    <citation type="journal article" date="2018" name="Syst. Appl. Microbiol.">
        <title>Abditibacterium utsteinense sp. nov., the first cultivated member of candidate phylum FBP, isolated from ice-free Antarctic soil samples.</title>
        <authorList>
            <person name="Tahon G."/>
            <person name="Tytgat B."/>
            <person name="Lebbe L."/>
            <person name="Carlier A."/>
            <person name="Willems A."/>
        </authorList>
    </citation>
    <scope>NUCLEOTIDE SEQUENCE [LARGE SCALE GENOMIC DNA]</scope>
    <source>
        <strain evidence="11 12">LMG 29911</strain>
    </source>
</reference>
<keyword evidence="9" id="KW-0472">Membrane</keyword>
<evidence type="ECO:0000256" key="9">
    <source>
        <dbReference type="RuleBase" id="RU365103"/>
    </source>
</evidence>
<dbReference type="Gene3D" id="3.40.50.11720">
    <property type="entry name" value="3-Deoxy-D-manno-octulosonic-acid transferase, N-terminal domain"/>
    <property type="match status" value="1"/>
</dbReference>
<dbReference type="GO" id="GO:0009245">
    <property type="term" value="P:lipid A biosynthetic process"/>
    <property type="evidence" value="ECO:0007669"/>
    <property type="project" value="TreeGrafter"/>
</dbReference>
<feature type="site" description="Transition state stabilizer" evidence="8">
    <location>
        <position position="214"/>
    </location>
</feature>
<dbReference type="OrthoDB" id="9789797at2"/>
<evidence type="ECO:0000256" key="3">
    <source>
        <dbReference type="ARBA" id="ARBA00019077"/>
    </source>
</evidence>
<keyword evidence="12" id="KW-1185">Reference proteome</keyword>
<dbReference type="PANTHER" id="PTHR42755">
    <property type="entry name" value="3-DEOXY-MANNO-OCTULOSONATE CYTIDYLYLTRANSFERASE"/>
    <property type="match status" value="1"/>
</dbReference>
<dbReference type="PANTHER" id="PTHR42755:SF1">
    <property type="entry name" value="3-DEOXY-D-MANNO-OCTULOSONIC ACID TRANSFERASE, MITOCHONDRIAL-RELATED"/>
    <property type="match status" value="1"/>
</dbReference>
<keyword evidence="9" id="KW-1003">Cell membrane</keyword>
<dbReference type="InterPro" id="IPR039901">
    <property type="entry name" value="Kdotransferase"/>
</dbReference>
<dbReference type="InParanoid" id="A0A2S8SX51"/>
<evidence type="ECO:0000256" key="4">
    <source>
        <dbReference type="ARBA" id="ARBA00022679"/>
    </source>
</evidence>
<dbReference type="UniPathway" id="UPA00958"/>
<dbReference type="GO" id="GO:0043842">
    <property type="term" value="F:Kdo transferase activity"/>
    <property type="evidence" value="ECO:0007669"/>
    <property type="project" value="UniProtKB-EC"/>
</dbReference>
<evidence type="ECO:0000313" key="12">
    <source>
        <dbReference type="Proteomes" id="UP000237684"/>
    </source>
</evidence>
<evidence type="ECO:0000256" key="7">
    <source>
        <dbReference type="PIRSR" id="PIRSR639901-1"/>
    </source>
</evidence>
<feature type="active site" description="Proton acceptor" evidence="7">
    <location>
        <position position="67"/>
    </location>
</feature>
<dbReference type="GO" id="GO:0005886">
    <property type="term" value="C:plasma membrane"/>
    <property type="evidence" value="ECO:0007669"/>
    <property type="project" value="UniProtKB-SubCell"/>
</dbReference>
<proteinExistence type="inferred from homology"/>
<evidence type="ECO:0000256" key="8">
    <source>
        <dbReference type="PIRSR" id="PIRSR639901-2"/>
    </source>
</evidence>
<dbReference type="InterPro" id="IPR038107">
    <property type="entry name" value="Glycos_transf_N_sf"/>
</dbReference>
<organism evidence="11 12">
    <name type="scientific">Abditibacterium utsteinense</name>
    <dbReference type="NCBI Taxonomy" id="1960156"/>
    <lineage>
        <taxon>Bacteria</taxon>
        <taxon>Pseudomonadati</taxon>
        <taxon>Abditibacteriota</taxon>
        <taxon>Abditibacteriia</taxon>
        <taxon>Abditibacteriales</taxon>
        <taxon>Abditibacteriaceae</taxon>
        <taxon>Abditibacterium</taxon>
    </lineage>
</organism>
<comment type="pathway">
    <text evidence="1 9">Bacterial outer membrane biogenesis; LPS core biosynthesis.</text>
</comment>